<organism evidence="15 16">
    <name type="scientific">Pseudolysobacter antarcticus</name>
    <dbReference type="NCBI Taxonomy" id="2511995"/>
    <lineage>
        <taxon>Bacteria</taxon>
        <taxon>Pseudomonadati</taxon>
        <taxon>Pseudomonadota</taxon>
        <taxon>Gammaproteobacteria</taxon>
        <taxon>Lysobacterales</taxon>
        <taxon>Rhodanobacteraceae</taxon>
        <taxon>Pseudolysobacter</taxon>
    </lineage>
</organism>
<accession>A0A411HKU0</accession>
<dbReference type="PANTHER" id="PTHR34128:SF2">
    <property type="entry name" value="CYTOCHROME C-TYPE BIOGENESIS PROTEIN CCME HOMOLOG, MITOCHONDRIAL"/>
    <property type="match status" value="1"/>
</dbReference>
<dbReference type="PANTHER" id="PTHR34128">
    <property type="entry name" value="CYTOCHROME C-TYPE BIOGENESIS PROTEIN CCME HOMOLOG, MITOCHONDRIAL"/>
    <property type="match status" value="1"/>
</dbReference>
<comment type="similarity">
    <text evidence="13">Belongs to the CcmE/CycJ family.</text>
</comment>
<feature type="topological domain" description="Cytoplasmic" evidence="13">
    <location>
        <begin position="1"/>
        <end position="8"/>
    </location>
</feature>
<evidence type="ECO:0000256" key="14">
    <source>
        <dbReference type="PIRSR" id="PIRSR604329-50"/>
    </source>
</evidence>
<feature type="topological domain" description="Extracellular" evidence="13">
    <location>
        <begin position="30"/>
        <end position="154"/>
    </location>
</feature>
<gene>
    <name evidence="13 15" type="primary">ccmE</name>
    <name evidence="13" type="synonym">cycJ</name>
    <name evidence="15" type="ORF">ELE36_12660</name>
</gene>
<dbReference type="GO" id="GO:0005886">
    <property type="term" value="C:plasma membrane"/>
    <property type="evidence" value="ECO:0007669"/>
    <property type="project" value="UniProtKB-SubCell"/>
</dbReference>
<keyword evidence="4 13" id="KW-0349">Heme</keyword>
<dbReference type="Proteomes" id="UP000291562">
    <property type="component" value="Chromosome"/>
</dbReference>
<dbReference type="NCBIfam" id="NF009727">
    <property type="entry name" value="PRK13254.1-1"/>
    <property type="match status" value="1"/>
</dbReference>
<dbReference type="KEGG" id="xbc:ELE36_12660"/>
<evidence type="ECO:0000256" key="9">
    <source>
        <dbReference type="ARBA" id="ARBA00022989"/>
    </source>
</evidence>
<comment type="function">
    <text evidence="12 13">Heme chaperone required for the biogenesis of c-type cytochromes. Transiently binds heme delivered by CcmC and transfers the heme to apo-cytochromes in a process facilitated by CcmF and CcmH.</text>
</comment>
<proteinExistence type="inferred from homology"/>
<evidence type="ECO:0000256" key="6">
    <source>
        <dbReference type="ARBA" id="ARBA00022723"/>
    </source>
</evidence>
<dbReference type="InterPro" id="IPR004329">
    <property type="entry name" value="CcmE"/>
</dbReference>
<dbReference type="RefSeq" id="WP_129833846.1">
    <property type="nucleotide sequence ID" value="NZ_CP035704.1"/>
</dbReference>
<evidence type="ECO:0000256" key="13">
    <source>
        <dbReference type="HAMAP-Rule" id="MF_01959"/>
    </source>
</evidence>
<evidence type="ECO:0000256" key="7">
    <source>
        <dbReference type="ARBA" id="ARBA00022748"/>
    </source>
</evidence>
<dbReference type="FunFam" id="2.40.50.140:FF:000104">
    <property type="entry name" value="Cytochrome c-type biogenesis protein CcmE"/>
    <property type="match status" value="1"/>
</dbReference>
<keyword evidence="9 13" id="KW-1133">Transmembrane helix</keyword>
<dbReference type="NCBIfam" id="NF009729">
    <property type="entry name" value="PRK13254.1-3"/>
    <property type="match status" value="1"/>
</dbReference>
<evidence type="ECO:0000256" key="2">
    <source>
        <dbReference type="ARBA" id="ARBA00022475"/>
    </source>
</evidence>
<dbReference type="EMBL" id="CP035704">
    <property type="protein sequence ID" value="QBB71135.1"/>
    <property type="molecule type" value="Genomic_DNA"/>
</dbReference>
<dbReference type="InterPro" id="IPR012340">
    <property type="entry name" value="NA-bd_OB-fold"/>
</dbReference>
<dbReference type="Gene3D" id="2.40.50.140">
    <property type="entry name" value="Nucleic acid-binding proteins"/>
    <property type="match status" value="1"/>
</dbReference>
<evidence type="ECO:0000256" key="4">
    <source>
        <dbReference type="ARBA" id="ARBA00022617"/>
    </source>
</evidence>
<keyword evidence="16" id="KW-1185">Reference proteome</keyword>
<evidence type="ECO:0000313" key="15">
    <source>
        <dbReference type="EMBL" id="QBB71135.1"/>
    </source>
</evidence>
<sequence length="154" mass="16637">MTPTRKRRLIVISLVLGAVCVATGLTVMALQENMTYLYSPSEIRAQHLPNGANFRLGGVVLENSLQRDTSSLKIDFVVTDRFNTQAVEYTGILPDLFREGQSIIAQGKIDTNGKFVATQVLAKHDETYMPKEVADAIAKAKTANAAAGKPSGAQ</sequence>
<evidence type="ECO:0000256" key="10">
    <source>
        <dbReference type="ARBA" id="ARBA00023004"/>
    </source>
</evidence>
<evidence type="ECO:0000256" key="3">
    <source>
        <dbReference type="ARBA" id="ARBA00022519"/>
    </source>
</evidence>
<feature type="binding site" description="covalent" evidence="13 14">
    <location>
        <position position="124"/>
    </location>
    <ligand>
        <name>heme</name>
        <dbReference type="ChEBI" id="CHEBI:30413"/>
    </ligand>
</feature>
<dbReference type="SUPFAM" id="SSF82093">
    <property type="entry name" value="Heme chaperone CcmE"/>
    <property type="match status" value="1"/>
</dbReference>
<keyword evidence="6 13" id="KW-0479">Metal-binding</keyword>
<dbReference type="Pfam" id="PF03100">
    <property type="entry name" value="CcmE"/>
    <property type="match status" value="1"/>
</dbReference>
<evidence type="ECO:0000256" key="5">
    <source>
        <dbReference type="ARBA" id="ARBA00022692"/>
    </source>
</evidence>
<evidence type="ECO:0000256" key="11">
    <source>
        <dbReference type="ARBA" id="ARBA00023136"/>
    </source>
</evidence>
<keyword evidence="11 13" id="KW-0472">Membrane</keyword>
<comment type="subcellular location">
    <subcellularLocation>
        <location evidence="1">Cell inner membrane</location>
    </subcellularLocation>
    <subcellularLocation>
        <location evidence="13">Cell membrane</location>
        <topology evidence="13">Single-pass type II membrane protein</topology>
    </subcellularLocation>
</comment>
<dbReference type="GO" id="GO:0017003">
    <property type="term" value="P:protein-heme linkage"/>
    <property type="evidence" value="ECO:0007669"/>
    <property type="project" value="UniProtKB-UniRule"/>
</dbReference>
<dbReference type="GO" id="GO:0046872">
    <property type="term" value="F:metal ion binding"/>
    <property type="evidence" value="ECO:0007669"/>
    <property type="project" value="UniProtKB-KW"/>
</dbReference>
<keyword evidence="5 13" id="KW-0812">Transmembrane</keyword>
<keyword evidence="3" id="KW-0997">Cell inner membrane</keyword>
<dbReference type="HAMAP" id="MF_01959">
    <property type="entry name" value="CcmE"/>
    <property type="match status" value="1"/>
</dbReference>
<keyword evidence="8 13" id="KW-0735">Signal-anchor</keyword>
<feature type="binding site" description="axial binding residue" evidence="13 14">
    <location>
        <position position="128"/>
    </location>
    <ligand>
        <name>heme</name>
        <dbReference type="ChEBI" id="CHEBI:30413"/>
    </ligand>
    <ligandPart>
        <name>Fe</name>
        <dbReference type="ChEBI" id="CHEBI:18248"/>
    </ligandPart>
</feature>
<reference evidence="15 16" key="1">
    <citation type="submission" date="2019-01" db="EMBL/GenBank/DDBJ databases">
        <title>Pseudolysobacter antarctica gen. nov., sp. nov., isolated from Fildes Peninsula, Antarctica.</title>
        <authorList>
            <person name="Wei Z."/>
            <person name="Peng F."/>
        </authorList>
    </citation>
    <scope>NUCLEOTIDE SEQUENCE [LARGE SCALE GENOMIC DNA]</scope>
    <source>
        <strain evidence="15 16">AQ6-296</strain>
    </source>
</reference>
<evidence type="ECO:0000256" key="1">
    <source>
        <dbReference type="ARBA" id="ARBA00004533"/>
    </source>
</evidence>
<evidence type="ECO:0000256" key="12">
    <source>
        <dbReference type="ARBA" id="ARBA00056663"/>
    </source>
</evidence>
<dbReference type="OrthoDB" id="9793584at2"/>
<dbReference type="InterPro" id="IPR036127">
    <property type="entry name" value="CcmE-like_sf"/>
</dbReference>
<keyword evidence="2 13" id="KW-1003">Cell membrane</keyword>
<dbReference type="GO" id="GO:0017004">
    <property type="term" value="P:cytochrome complex assembly"/>
    <property type="evidence" value="ECO:0007669"/>
    <property type="project" value="UniProtKB-KW"/>
</dbReference>
<evidence type="ECO:0000256" key="8">
    <source>
        <dbReference type="ARBA" id="ARBA00022968"/>
    </source>
</evidence>
<name>A0A411HKU0_9GAMM</name>
<keyword evidence="7 13" id="KW-0201">Cytochrome c-type biogenesis</keyword>
<dbReference type="AlphaFoldDB" id="A0A411HKU0"/>
<dbReference type="NCBIfam" id="NF009731">
    <property type="entry name" value="PRK13254.1-5"/>
    <property type="match status" value="1"/>
</dbReference>
<dbReference type="GO" id="GO:0020037">
    <property type="term" value="F:heme binding"/>
    <property type="evidence" value="ECO:0007669"/>
    <property type="project" value="InterPro"/>
</dbReference>
<keyword evidence="10 13" id="KW-0408">Iron</keyword>
<protein>
    <recommendedName>
        <fullName evidence="13">Cytochrome c-type biogenesis protein CcmE</fullName>
    </recommendedName>
    <alternativeName>
        <fullName evidence="13">Cytochrome c maturation protein E</fullName>
    </alternativeName>
    <alternativeName>
        <fullName evidence="13">Heme chaperone CcmE</fullName>
    </alternativeName>
</protein>
<evidence type="ECO:0000313" key="16">
    <source>
        <dbReference type="Proteomes" id="UP000291562"/>
    </source>
</evidence>